<evidence type="ECO:0000313" key="2">
    <source>
        <dbReference type="Proteomes" id="UP000230214"/>
    </source>
</evidence>
<sequence>MVQKNKLKEVHLTRKEKLEGLQMVYFYRRHPVLAVRDILGLPVSSPHFRIALKATWFCDHSVLLLSRGMMKSTINAVVSILKSILYPSRTQLVLGPQFRQGRMIFEDSGIEKILSDTMGMQVHRKGFGNRSCRTPSKIINKGQNDVWRVHLKNGSQIVTGPIGKKGNSLLGLRANDIRLDEMRDFTKFQVTKVIHPFANVLSDPFSDNEKTHNVIGNTFMYCGTIRYTDDYYYEIIDEYMAKMVDDQDLKTYGFCPRLQRGKYCVVEFNYEDSFSLQKGIRRPRQYTVSVVNKLLEENKLKFYFRINIEEIESGKFSDTVSIEDWLAENKNVPIKLGSKEFPYLLLQSISDSIEFEDHDTPNADLLFPEYLNEMRGFIKSKDFSAPLEPLLSCRLPTVMGVDVATESDKFGITIIRPGTTQGNMFDNIVYAFAKSHMSYSDMLNKILTCIEIFNVVLFHMDKRGGGTALRDMLREPESNNFVPIVDKVNDEKAKNIPNGRDMLRLVNASAEYNTVTVSKVKAMMQSKKLYMPRMVSIHPNEELNTVYSDLLALRGQFGKIKSRPVGGGWRKYYVPDHKSTDESLEKGYKDLFSSTMYAVDALLSYCGKNEKIEKKKVFDKMPVPRMVSVGPIIGR</sequence>
<proteinExistence type="predicted"/>
<dbReference type="Gene3D" id="3.40.50.300">
    <property type="entry name" value="P-loop containing nucleotide triphosphate hydrolases"/>
    <property type="match status" value="1"/>
</dbReference>
<accession>A0A2H0RB75</accession>
<dbReference type="AlphaFoldDB" id="A0A2H0RB75"/>
<name>A0A2H0RB75_UNCKA</name>
<gene>
    <name evidence="1" type="ORF">COV24_03380</name>
</gene>
<reference evidence="1 2" key="1">
    <citation type="submission" date="2017-09" db="EMBL/GenBank/DDBJ databases">
        <title>Depth-based differentiation of microbial function through sediment-hosted aquifers and enrichment of novel symbionts in the deep terrestrial subsurface.</title>
        <authorList>
            <person name="Probst A.J."/>
            <person name="Ladd B."/>
            <person name="Jarett J.K."/>
            <person name="Geller-Mcgrath D.E."/>
            <person name="Sieber C.M."/>
            <person name="Emerson J.B."/>
            <person name="Anantharaman K."/>
            <person name="Thomas B.C."/>
            <person name="Malmstrom R."/>
            <person name="Stieglmeier M."/>
            <person name="Klingl A."/>
            <person name="Woyke T."/>
            <person name="Ryan C.M."/>
            <person name="Banfield J.F."/>
        </authorList>
    </citation>
    <scope>NUCLEOTIDE SEQUENCE [LARGE SCALE GENOMIC DNA]</scope>
    <source>
        <strain evidence="1">CG10_big_fil_rev_8_21_14_0_10_32_10</strain>
    </source>
</reference>
<comment type="caution">
    <text evidence="1">The sequence shown here is derived from an EMBL/GenBank/DDBJ whole genome shotgun (WGS) entry which is preliminary data.</text>
</comment>
<dbReference type="Proteomes" id="UP000230214">
    <property type="component" value="Unassembled WGS sequence"/>
</dbReference>
<dbReference type="InterPro" id="IPR027417">
    <property type="entry name" value="P-loop_NTPase"/>
</dbReference>
<dbReference type="EMBL" id="PCXU01000029">
    <property type="protein sequence ID" value="PIR43274.1"/>
    <property type="molecule type" value="Genomic_DNA"/>
</dbReference>
<evidence type="ECO:0008006" key="3">
    <source>
        <dbReference type="Google" id="ProtNLM"/>
    </source>
</evidence>
<organism evidence="1 2">
    <name type="scientific">candidate division WWE3 bacterium CG10_big_fil_rev_8_21_14_0_10_32_10</name>
    <dbReference type="NCBI Taxonomy" id="1975090"/>
    <lineage>
        <taxon>Bacteria</taxon>
        <taxon>Katanobacteria</taxon>
    </lineage>
</organism>
<dbReference type="Gene3D" id="3.30.420.240">
    <property type="match status" value="1"/>
</dbReference>
<evidence type="ECO:0000313" key="1">
    <source>
        <dbReference type="EMBL" id="PIR43274.1"/>
    </source>
</evidence>
<protein>
    <recommendedName>
        <fullName evidence="3">Terminase large subunit gp17-like C-terminal domain-containing protein</fullName>
    </recommendedName>
</protein>